<dbReference type="Gene3D" id="3.40.50.10750">
    <property type="entry name" value="Isocitrate/Isopropylmalate dehydrogenase-like"/>
    <property type="match status" value="1"/>
</dbReference>
<evidence type="ECO:0000256" key="2">
    <source>
        <dbReference type="ARBA" id="ARBA00012707"/>
    </source>
</evidence>
<dbReference type="InterPro" id="IPR002505">
    <property type="entry name" value="PTA_PTB"/>
</dbReference>
<evidence type="ECO:0000313" key="10">
    <source>
        <dbReference type="Proteomes" id="UP000612055"/>
    </source>
</evidence>
<accession>A0A836C4G3</accession>
<organism evidence="9 10">
    <name type="scientific">Edaphochlamys debaryana</name>
    <dbReference type="NCBI Taxonomy" id="47281"/>
    <lineage>
        <taxon>Eukaryota</taxon>
        <taxon>Viridiplantae</taxon>
        <taxon>Chlorophyta</taxon>
        <taxon>core chlorophytes</taxon>
        <taxon>Chlorophyceae</taxon>
        <taxon>CS clade</taxon>
        <taxon>Chlamydomonadales</taxon>
        <taxon>Chlamydomonadales incertae sedis</taxon>
        <taxon>Edaphochlamys</taxon>
    </lineage>
</organism>
<reference evidence="9" key="1">
    <citation type="journal article" date="2020" name="bioRxiv">
        <title>Comparative genomics of Chlamydomonas.</title>
        <authorList>
            <person name="Craig R.J."/>
            <person name="Hasan A.R."/>
            <person name="Ness R.W."/>
            <person name="Keightley P.D."/>
        </authorList>
    </citation>
    <scope>NUCLEOTIDE SEQUENCE</scope>
    <source>
        <strain evidence="9">CCAP 11/70</strain>
    </source>
</reference>
<feature type="compositionally biased region" description="Pro residues" evidence="7">
    <location>
        <begin position="910"/>
        <end position="921"/>
    </location>
</feature>
<dbReference type="PANTHER" id="PTHR43356">
    <property type="entry name" value="PHOSPHATE ACETYLTRANSFERASE"/>
    <property type="match status" value="1"/>
</dbReference>
<name>A0A836C4G3_9CHLO</name>
<dbReference type="GO" id="GO:0008959">
    <property type="term" value="F:phosphate acetyltransferase activity"/>
    <property type="evidence" value="ECO:0007669"/>
    <property type="project" value="UniProtKB-EC"/>
</dbReference>
<dbReference type="Proteomes" id="UP000612055">
    <property type="component" value="Unassembled WGS sequence"/>
</dbReference>
<sequence>MVARAALGNGSMPPSPSTELQCLFLSDVSNVGQRTPLLLGFFNYFERHLPHVGFFEPIAAEALATSELKIDRHVELVYKVFNMKGDARHMTGVQDAEAARMIANGQNSDLLDRIYSAYVMYKEDKDIVIVEGPGPLVGGTELDAQIAAALGAPVLMTMTGSLAAAPCQNTHAFPLLPPRPFPTQIAAALGAPVLMTMTGSLAAAPCQNTHAFPLLPPRPLPTQIAAALGAPVLMTMTGQPNLTVADYFNRAMVKRQIFLDHHVDVLGIVLNGIPRASHAIMTAQLRDRFAQAGLPFAGAIPSDNLLRTVRLDEVQTGLGAARLYGDQLLTDVEFDDIIVACQRLEELLEILAERPAGRPLVVTSADRLDIVLGLLAAQLSVSGPGVAGVLLTQAGSSRTGRNYARDTIDRIFAGLMQSGLYKGSLLPVLSTDMPLREALARLGSLDAAILPSSQRKITQCKRLFEQYVDANAVVAGLQAVKPTRMTPKMFMHTLKSMCRATPQHIVLPESEDKRVLAAAAEVTARGLAKITLLGEQTTILAEAKKLGLDLSGCNIHNPQRSDRFEKYVDMLVAARSKKGMTRDVAADTLNGDVNFYATMMVAAGDADGMVSGAIHTTASTIRPALQVLKSSEAPLVSSIFFLCLPDRLVVYGDCAVNVNPSAADLAQIAITSADTAEAFGIEPLVAMLSYSTLGSGAGPDVQKVAEAVAIVKKRRPDIKVEGPIQYDAAIDPKVAAVKVQGESEVAGKATIFIFPDLNTGNNTYKAVQQSTGAIAMGPVMQGLLKPVNDLSRGCTVPDIINTICVTSIQASRLSRPVVFNYHQDHPSAPSHAAAAAMATIAANAEKAAALASVERIALTPGLLPPKQRPDRSTDGSDKGGAARASRSTDGGAAPSKPVRSTDGGDKPAAAAPPAPAPTPSA</sequence>
<dbReference type="Gene3D" id="3.40.1390.20">
    <property type="entry name" value="HprK N-terminal domain-like"/>
    <property type="match status" value="1"/>
</dbReference>
<dbReference type="SUPFAM" id="SSF52540">
    <property type="entry name" value="P-loop containing nucleoside triphosphate hydrolases"/>
    <property type="match status" value="1"/>
</dbReference>
<evidence type="ECO:0000256" key="5">
    <source>
        <dbReference type="ARBA" id="ARBA00023315"/>
    </source>
</evidence>
<feature type="region of interest" description="Disordered" evidence="7">
    <location>
        <begin position="860"/>
        <end position="921"/>
    </location>
</feature>
<evidence type="ECO:0000256" key="1">
    <source>
        <dbReference type="ARBA" id="ARBA00004989"/>
    </source>
</evidence>
<feature type="domain" description="Phosphate acetyl/butaryl transferase" evidence="8">
    <location>
        <begin position="489"/>
        <end position="806"/>
    </location>
</feature>
<protein>
    <recommendedName>
        <fullName evidence="3">Phosphate acetyltransferase</fullName>
        <ecNumber evidence="2">2.3.1.8</ecNumber>
    </recommendedName>
    <alternativeName>
        <fullName evidence="6">Phosphotransacetylase</fullName>
    </alternativeName>
</protein>
<dbReference type="Pfam" id="PF01515">
    <property type="entry name" value="PTA_PTB"/>
    <property type="match status" value="1"/>
</dbReference>
<dbReference type="NCBIfam" id="NF007233">
    <property type="entry name" value="PRK09653.1"/>
    <property type="match status" value="1"/>
</dbReference>
<evidence type="ECO:0000256" key="6">
    <source>
        <dbReference type="ARBA" id="ARBA00031108"/>
    </source>
</evidence>
<keyword evidence="5" id="KW-0012">Acyltransferase</keyword>
<dbReference type="InterPro" id="IPR042113">
    <property type="entry name" value="P_AcTrfase_dom1"/>
</dbReference>
<dbReference type="EMBL" id="JAEHOE010000005">
    <property type="protein sequence ID" value="KAG2499810.1"/>
    <property type="molecule type" value="Genomic_DNA"/>
</dbReference>
<evidence type="ECO:0000313" key="9">
    <source>
        <dbReference type="EMBL" id="KAG2499810.1"/>
    </source>
</evidence>
<dbReference type="PANTHER" id="PTHR43356:SF3">
    <property type="entry name" value="PHOSPHATE ACETYLTRANSFERASE"/>
    <property type="match status" value="1"/>
</dbReference>
<dbReference type="InterPro" id="IPR027417">
    <property type="entry name" value="P-loop_NTPase"/>
</dbReference>
<feature type="compositionally biased region" description="Basic and acidic residues" evidence="7">
    <location>
        <begin position="867"/>
        <end position="877"/>
    </location>
</feature>
<comment type="caution">
    <text evidence="9">The sequence shown here is derived from an EMBL/GenBank/DDBJ whole genome shotgun (WGS) entry which is preliminary data.</text>
</comment>
<dbReference type="EC" id="2.3.1.8" evidence="2"/>
<comment type="pathway">
    <text evidence="1">Metabolic intermediate biosynthesis; acetyl-CoA biosynthesis; acetyl-CoA from acetate: step 2/2.</text>
</comment>
<dbReference type="NCBIfam" id="TIGR00651">
    <property type="entry name" value="pta"/>
    <property type="match status" value="1"/>
</dbReference>
<evidence type="ECO:0000256" key="3">
    <source>
        <dbReference type="ARBA" id="ARBA00021528"/>
    </source>
</evidence>
<gene>
    <name evidence="9" type="ORF">HYH03_002105</name>
</gene>
<evidence type="ECO:0000256" key="4">
    <source>
        <dbReference type="ARBA" id="ARBA00022679"/>
    </source>
</evidence>
<dbReference type="InterPro" id="IPR050500">
    <property type="entry name" value="Phos_Acetyltrans/Butyryltrans"/>
</dbReference>
<dbReference type="AlphaFoldDB" id="A0A836C4G3"/>
<dbReference type="SUPFAM" id="SSF53659">
    <property type="entry name" value="Isocitrate/Isopropylmalate dehydrogenase-like"/>
    <property type="match status" value="1"/>
</dbReference>
<proteinExistence type="predicted"/>
<dbReference type="Gene3D" id="3.40.50.10950">
    <property type="match status" value="1"/>
</dbReference>
<keyword evidence="10" id="KW-1185">Reference proteome</keyword>
<dbReference type="OrthoDB" id="2013649at2759"/>
<dbReference type="InterPro" id="IPR004614">
    <property type="entry name" value="P_AcTrfase"/>
</dbReference>
<dbReference type="InterPro" id="IPR028979">
    <property type="entry name" value="Ser_kin/Pase_Hpr-like_N_sf"/>
</dbReference>
<evidence type="ECO:0000259" key="8">
    <source>
        <dbReference type="Pfam" id="PF01515"/>
    </source>
</evidence>
<evidence type="ECO:0000256" key="7">
    <source>
        <dbReference type="SAM" id="MobiDB-lite"/>
    </source>
</evidence>
<dbReference type="NCBIfam" id="NF004167">
    <property type="entry name" value="PRK05632.1"/>
    <property type="match status" value="1"/>
</dbReference>
<keyword evidence="4" id="KW-0808">Transferase</keyword>
<dbReference type="InterPro" id="IPR042112">
    <property type="entry name" value="P_AcTrfase_dom2"/>
</dbReference>